<feature type="region of interest" description="Disordered" evidence="4">
    <location>
        <begin position="360"/>
        <end position="388"/>
    </location>
</feature>
<evidence type="ECO:0000313" key="7">
    <source>
        <dbReference type="EMBL" id="KAA9089965.1"/>
    </source>
</evidence>
<dbReference type="SUPFAM" id="SSF160467">
    <property type="entry name" value="PH0987 N-terminal domain-like"/>
    <property type="match status" value="1"/>
</dbReference>
<dbReference type="InterPro" id="IPR052708">
    <property type="entry name" value="PxpC"/>
</dbReference>
<dbReference type="InterPro" id="IPR003833">
    <property type="entry name" value="CT_C_D"/>
</dbReference>
<dbReference type="PANTHER" id="PTHR43309">
    <property type="entry name" value="5-OXOPROLINASE SUBUNIT C"/>
    <property type="match status" value="1"/>
</dbReference>
<dbReference type="GO" id="GO:0016829">
    <property type="term" value="F:lyase activity"/>
    <property type="evidence" value="ECO:0007669"/>
    <property type="project" value="UniProtKB-KW"/>
</dbReference>
<dbReference type="NCBIfam" id="TIGR00724">
    <property type="entry name" value="urea_amlyse_rel"/>
    <property type="match status" value="1"/>
</dbReference>
<keyword evidence="1" id="KW-0547">Nucleotide-binding</keyword>
<evidence type="ECO:0000256" key="2">
    <source>
        <dbReference type="ARBA" id="ARBA00022801"/>
    </source>
</evidence>
<dbReference type="PANTHER" id="PTHR43309:SF3">
    <property type="entry name" value="5-OXOPROLINASE SUBUNIT C"/>
    <property type="match status" value="1"/>
</dbReference>
<sequence>MRMLPVGLDGVLVEVAGLAEAMALHDRLRADPPPGVVEIVPAARTVLVRADPAVLPPARLRAWLRKPATTAPASSTRRAASAVLPTVYDGADLAEVAALLGTSPHALVERHAATAWSVAFTGFAPGFGYLVGAGWDLDAPRREVPRTRVPAGAVGLAGPYAGAYPRETPGGWQLIGATRATLFDPDAAEPALLTPGTSVRFTPVRAEARAAAGTAPSTSDAAAAARRTAPVAEGIRVVEPGLLATVQDAGRPGRAAEGVGRAGAADPQAWALGNRLLGNAAGAAALEVTMGGFRAVAECDLTVVVTGAWTPLTIAGRALDPYVVHPWPAGSELALGWALRGSRAYLGIRGGFDAPRAVGSRSADTLSGLGPAPLRSGDRMPAARETAGPVPALPLHPWGFPRDGSELDRRGPLEVPLLLGPRADWFTAPALGALAEAEWTVSPASDRVGIRLEGPTLERARSEELPSEAMVPGSVQVPPSGRPVVFGVDGPVTGGYPVVGVVPPPSLALLGQARPGSRVRFVLRGSR</sequence>
<dbReference type="OrthoDB" id="9768696at2"/>
<reference evidence="8" key="1">
    <citation type="submission" date="2019-09" db="EMBL/GenBank/DDBJ databases">
        <title>Mumia zhuanghuii sp. nov. isolated from the intestinal contents of plateau pika (Ochotona curzoniae) in the Qinghai-Tibet plateau of China.</title>
        <authorList>
            <person name="Tian Z."/>
        </authorList>
    </citation>
    <scope>NUCLEOTIDE SEQUENCE [LARGE SCALE GENOMIC DNA]</scope>
    <source>
        <strain evidence="8">DSM 25564</strain>
    </source>
</reference>
<dbReference type="Pfam" id="PF02682">
    <property type="entry name" value="CT_C_D"/>
    <property type="match status" value="1"/>
</dbReference>
<dbReference type="AlphaFoldDB" id="A0A5J5IYN3"/>
<dbReference type="EMBL" id="VYRZ01000001">
    <property type="protein sequence ID" value="KAA9089965.1"/>
    <property type="molecule type" value="Genomic_DNA"/>
</dbReference>
<gene>
    <name evidence="7" type="ORF">F6B42_00405</name>
</gene>
<proteinExistence type="predicted"/>
<evidence type="ECO:0000259" key="6">
    <source>
        <dbReference type="SMART" id="SM00797"/>
    </source>
</evidence>
<evidence type="ECO:0000256" key="4">
    <source>
        <dbReference type="SAM" id="MobiDB-lite"/>
    </source>
</evidence>
<dbReference type="Pfam" id="PF02626">
    <property type="entry name" value="CT_A_B"/>
    <property type="match status" value="1"/>
</dbReference>
<evidence type="ECO:0000256" key="1">
    <source>
        <dbReference type="ARBA" id="ARBA00022741"/>
    </source>
</evidence>
<organism evidence="7 8">
    <name type="scientific">Microbacterium radiodurans</name>
    <dbReference type="NCBI Taxonomy" id="661398"/>
    <lineage>
        <taxon>Bacteria</taxon>
        <taxon>Bacillati</taxon>
        <taxon>Actinomycetota</taxon>
        <taxon>Actinomycetes</taxon>
        <taxon>Micrococcales</taxon>
        <taxon>Microbacteriaceae</taxon>
        <taxon>Microbacterium</taxon>
    </lineage>
</organism>
<comment type="caution">
    <text evidence="7">The sequence shown here is derived from an EMBL/GenBank/DDBJ whole genome shotgun (WGS) entry which is preliminary data.</text>
</comment>
<name>A0A5J5IYN3_9MICO</name>
<dbReference type="InterPro" id="IPR003778">
    <property type="entry name" value="CT_A_B"/>
</dbReference>
<dbReference type="GO" id="GO:0005524">
    <property type="term" value="F:ATP binding"/>
    <property type="evidence" value="ECO:0007669"/>
    <property type="project" value="UniProtKB-KW"/>
</dbReference>
<keyword evidence="3" id="KW-0067">ATP-binding</keyword>
<accession>A0A5J5IYN3</accession>
<keyword evidence="7" id="KW-0456">Lyase</keyword>
<evidence type="ECO:0000313" key="8">
    <source>
        <dbReference type="Proteomes" id="UP000327039"/>
    </source>
</evidence>
<dbReference type="GO" id="GO:0016787">
    <property type="term" value="F:hydrolase activity"/>
    <property type="evidence" value="ECO:0007669"/>
    <property type="project" value="UniProtKB-KW"/>
</dbReference>
<dbReference type="SMART" id="SM00797">
    <property type="entry name" value="AHS2"/>
    <property type="match status" value="1"/>
</dbReference>
<keyword evidence="2" id="KW-0378">Hydrolase</keyword>
<dbReference type="SMART" id="SM00796">
    <property type="entry name" value="AHS1"/>
    <property type="match status" value="1"/>
</dbReference>
<dbReference type="Gene3D" id="3.30.1360.40">
    <property type="match status" value="1"/>
</dbReference>
<feature type="domain" description="Carboxyltransferase" evidence="6">
    <location>
        <begin position="256"/>
        <end position="527"/>
    </location>
</feature>
<dbReference type="InterPro" id="IPR029000">
    <property type="entry name" value="Cyclophilin-like_dom_sf"/>
</dbReference>
<protein>
    <submittedName>
        <fullName evidence="7">5-oxoprolinase/urea amidolyase family protein</fullName>
    </submittedName>
</protein>
<dbReference type="Proteomes" id="UP000327039">
    <property type="component" value="Unassembled WGS sequence"/>
</dbReference>
<dbReference type="Gene3D" id="2.40.100.10">
    <property type="entry name" value="Cyclophilin-like"/>
    <property type="match status" value="2"/>
</dbReference>
<evidence type="ECO:0000259" key="5">
    <source>
        <dbReference type="SMART" id="SM00796"/>
    </source>
</evidence>
<evidence type="ECO:0000256" key="3">
    <source>
        <dbReference type="ARBA" id="ARBA00022840"/>
    </source>
</evidence>
<dbReference type="SUPFAM" id="SSF50891">
    <property type="entry name" value="Cyclophilin-like"/>
    <property type="match status" value="2"/>
</dbReference>
<feature type="domain" description="Carboxyltransferase" evidence="5">
    <location>
        <begin position="1"/>
        <end position="193"/>
    </location>
</feature>
<keyword evidence="8" id="KW-1185">Reference proteome</keyword>